<protein>
    <recommendedName>
        <fullName evidence="5">Spermidine synthase</fullName>
    </recommendedName>
</protein>
<evidence type="ECO:0000313" key="3">
    <source>
        <dbReference type="EMBL" id="TDV43130.1"/>
    </source>
</evidence>
<organism evidence="3 4">
    <name type="scientific">Actinophytocola oryzae</name>
    <dbReference type="NCBI Taxonomy" id="502181"/>
    <lineage>
        <taxon>Bacteria</taxon>
        <taxon>Bacillati</taxon>
        <taxon>Actinomycetota</taxon>
        <taxon>Actinomycetes</taxon>
        <taxon>Pseudonocardiales</taxon>
        <taxon>Pseudonocardiaceae</taxon>
    </lineage>
</organism>
<dbReference type="EMBL" id="SOCP01000016">
    <property type="protein sequence ID" value="TDV43130.1"/>
    <property type="molecule type" value="Genomic_DNA"/>
</dbReference>
<evidence type="ECO:0000256" key="2">
    <source>
        <dbReference type="SAM" id="MobiDB-lite"/>
    </source>
</evidence>
<dbReference type="NCBIfam" id="NF037959">
    <property type="entry name" value="MFS_SpdSyn"/>
    <property type="match status" value="1"/>
</dbReference>
<name>A0A4R7V2Q5_9PSEU</name>
<evidence type="ECO:0000256" key="1">
    <source>
        <dbReference type="ARBA" id="ARBA00023115"/>
    </source>
</evidence>
<dbReference type="PANTHER" id="PTHR43317">
    <property type="entry name" value="THERMOSPERMINE SYNTHASE ACAULIS5"/>
    <property type="match status" value="1"/>
</dbReference>
<dbReference type="GO" id="GO:0006596">
    <property type="term" value="P:polyamine biosynthetic process"/>
    <property type="evidence" value="ECO:0007669"/>
    <property type="project" value="UniProtKB-KW"/>
</dbReference>
<sequence length="267" mass="27935">MAELTRDPRRRNGWLLTVGGVAQSYVDTEDPLHLEFPYQRHTAVALHCVAGPRVPLTAVHIGGGACTFPRYLAATRPGSAQVVVDADGELVDLVRAEFAVDEVPGLALRVGDGREYLHTRATASADLVVLDAYERSSCVGGTVTVEATRQVARLLRPRGVALVNVIDVPGLSFARRVAATMTSVFDTVVLLVLPGLLAGDSNANVVLVGARTLPTEAIARLAGLTLPAATCLYGESLAGFHASAPPLTDDDPADGPTSLRPRVGACG</sequence>
<keyword evidence="1" id="KW-0620">Polyamine biosynthesis</keyword>
<dbReference type="InterPro" id="IPR029063">
    <property type="entry name" value="SAM-dependent_MTases_sf"/>
</dbReference>
<dbReference type="Proteomes" id="UP000294927">
    <property type="component" value="Unassembled WGS sequence"/>
</dbReference>
<proteinExistence type="predicted"/>
<dbReference type="PANTHER" id="PTHR43317:SF1">
    <property type="entry name" value="THERMOSPERMINE SYNTHASE ACAULIS5"/>
    <property type="match status" value="1"/>
</dbReference>
<feature type="region of interest" description="Disordered" evidence="2">
    <location>
        <begin position="244"/>
        <end position="267"/>
    </location>
</feature>
<dbReference type="AlphaFoldDB" id="A0A4R7V2Q5"/>
<dbReference type="Gene3D" id="3.40.50.150">
    <property type="entry name" value="Vaccinia Virus protein VP39"/>
    <property type="match status" value="1"/>
</dbReference>
<evidence type="ECO:0000313" key="4">
    <source>
        <dbReference type="Proteomes" id="UP000294927"/>
    </source>
</evidence>
<gene>
    <name evidence="3" type="ORF">CLV71_11664</name>
</gene>
<dbReference type="SUPFAM" id="SSF53335">
    <property type="entry name" value="S-adenosyl-L-methionine-dependent methyltransferases"/>
    <property type="match status" value="1"/>
</dbReference>
<reference evidence="3 4" key="1">
    <citation type="submission" date="2019-03" db="EMBL/GenBank/DDBJ databases">
        <title>Genomic Encyclopedia of Archaeal and Bacterial Type Strains, Phase II (KMG-II): from individual species to whole genera.</title>
        <authorList>
            <person name="Goeker M."/>
        </authorList>
    </citation>
    <scope>NUCLEOTIDE SEQUENCE [LARGE SCALE GENOMIC DNA]</scope>
    <source>
        <strain evidence="3 4">DSM 45499</strain>
    </source>
</reference>
<keyword evidence="4" id="KW-1185">Reference proteome</keyword>
<accession>A0A4R7V2Q5</accession>
<comment type="caution">
    <text evidence="3">The sequence shown here is derived from an EMBL/GenBank/DDBJ whole genome shotgun (WGS) entry which is preliminary data.</text>
</comment>
<evidence type="ECO:0008006" key="5">
    <source>
        <dbReference type="Google" id="ProtNLM"/>
    </source>
</evidence>